<protein>
    <submittedName>
        <fullName evidence="9">Sterol desaturase family protein</fullName>
    </submittedName>
</protein>
<comment type="subcellular location">
    <subcellularLocation>
        <location evidence="1">Endomembrane system</location>
        <topology evidence="1">Multi-pass membrane protein</topology>
    </subcellularLocation>
</comment>
<evidence type="ECO:0000313" key="9">
    <source>
        <dbReference type="EMBL" id="MBC2668318.1"/>
    </source>
</evidence>
<evidence type="ECO:0000256" key="4">
    <source>
        <dbReference type="ARBA" id="ARBA00023002"/>
    </source>
</evidence>
<feature type="transmembrane region" description="Helical" evidence="7">
    <location>
        <begin position="129"/>
        <end position="153"/>
    </location>
</feature>
<dbReference type="GO" id="GO:0012505">
    <property type="term" value="C:endomembrane system"/>
    <property type="evidence" value="ECO:0007669"/>
    <property type="project" value="UniProtKB-SubCell"/>
</dbReference>
<feature type="domain" description="Fatty acid hydroxylase" evidence="8">
    <location>
        <begin position="74"/>
        <end position="206"/>
    </location>
</feature>
<reference evidence="9 10" key="1">
    <citation type="submission" date="2020-08" db="EMBL/GenBank/DDBJ databases">
        <title>The genome sequence of type strain Novosphingobium piscinae KCTC 42194.</title>
        <authorList>
            <person name="Liu Y."/>
        </authorList>
    </citation>
    <scope>NUCLEOTIDE SEQUENCE [LARGE SCALE GENOMIC DNA]</scope>
    <source>
        <strain evidence="9 10">KCTC 42194</strain>
    </source>
</reference>
<organism evidence="9 10">
    <name type="scientific">Novosphingobium piscinae</name>
    <dbReference type="NCBI Taxonomy" id="1507448"/>
    <lineage>
        <taxon>Bacteria</taxon>
        <taxon>Pseudomonadati</taxon>
        <taxon>Pseudomonadota</taxon>
        <taxon>Alphaproteobacteria</taxon>
        <taxon>Sphingomonadales</taxon>
        <taxon>Sphingomonadaceae</taxon>
        <taxon>Novosphingobium</taxon>
    </lineage>
</organism>
<feature type="transmembrane region" description="Helical" evidence="7">
    <location>
        <begin position="67"/>
        <end position="89"/>
    </location>
</feature>
<evidence type="ECO:0000256" key="3">
    <source>
        <dbReference type="ARBA" id="ARBA00022989"/>
    </source>
</evidence>
<dbReference type="GO" id="GO:0005506">
    <property type="term" value="F:iron ion binding"/>
    <property type="evidence" value="ECO:0007669"/>
    <property type="project" value="InterPro"/>
</dbReference>
<evidence type="ECO:0000259" key="8">
    <source>
        <dbReference type="Pfam" id="PF04116"/>
    </source>
</evidence>
<dbReference type="GO" id="GO:0050479">
    <property type="term" value="F:glyceryl-ether monooxygenase activity"/>
    <property type="evidence" value="ECO:0007669"/>
    <property type="project" value="TreeGrafter"/>
</dbReference>
<dbReference type="PANTHER" id="PTHR21624">
    <property type="entry name" value="STEROL DESATURASE-RELATED PROTEIN"/>
    <property type="match status" value="1"/>
</dbReference>
<comment type="caution">
    <text evidence="9">The sequence shown here is derived from an EMBL/GenBank/DDBJ whole genome shotgun (WGS) entry which is preliminary data.</text>
</comment>
<proteinExistence type="predicted"/>
<evidence type="ECO:0000256" key="7">
    <source>
        <dbReference type="SAM" id="Phobius"/>
    </source>
</evidence>
<dbReference type="InterPro" id="IPR006694">
    <property type="entry name" value="Fatty_acid_hydroxylase"/>
</dbReference>
<dbReference type="RefSeq" id="WP_185678212.1">
    <property type="nucleotide sequence ID" value="NZ_JACLAX010000003.1"/>
</dbReference>
<keyword evidence="4" id="KW-0560">Oxidoreductase</keyword>
<evidence type="ECO:0000256" key="2">
    <source>
        <dbReference type="ARBA" id="ARBA00022692"/>
    </source>
</evidence>
<dbReference type="GO" id="GO:0016020">
    <property type="term" value="C:membrane"/>
    <property type="evidence" value="ECO:0007669"/>
    <property type="project" value="GOC"/>
</dbReference>
<dbReference type="GO" id="GO:0006643">
    <property type="term" value="P:membrane lipid metabolic process"/>
    <property type="evidence" value="ECO:0007669"/>
    <property type="project" value="TreeGrafter"/>
</dbReference>
<gene>
    <name evidence="9" type="ORF">H7F53_04065</name>
</gene>
<dbReference type="GO" id="GO:0008610">
    <property type="term" value="P:lipid biosynthetic process"/>
    <property type="evidence" value="ECO:0007669"/>
    <property type="project" value="InterPro"/>
</dbReference>
<evidence type="ECO:0000256" key="1">
    <source>
        <dbReference type="ARBA" id="ARBA00004127"/>
    </source>
</evidence>
<keyword evidence="6 7" id="KW-0472">Membrane</keyword>
<name>A0A7X1FWJ7_9SPHN</name>
<evidence type="ECO:0000256" key="5">
    <source>
        <dbReference type="ARBA" id="ARBA00023098"/>
    </source>
</evidence>
<sequence length="251" mass="29143">MSTILFFAATGLVMLGLTLLERRFNPGRTDWWRNLQAWALQMGVGMLAMRVWPDWHGGALIDLRTMPLWLALPIFVLVRDFLEFLYHYASHRIPALWAMHSLHHSDPEMTALTTNRHFWGDQLVKAVTIWSAASMITTSTYTLMVSYAVMSLYNYFIHANLRIDFGRWSWVLNAPAYHRRHHSRLPEHYDTNFAALFPIWDVLFRTYRRPDGWPPCGLDEGAPQSLGDLVRWPLRWLPQRAPATPAVPSEA</sequence>
<dbReference type="AlphaFoldDB" id="A0A7X1FWJ7"/>
<evidence type="ECO:0000256" key="6">
    <source>
        <dbReference type="ARBA" id="ARBA00023136"/>
    </source>
</evidence>
<evidence type="ECO:0000313" key="10">
    <source>
        <dbReference type="Proteomes" id="UP000551327"/>
    </source>
</evidence>
<dbReference type="EMBL" id="JACLAX010000003">
    <property type="protein sequence ID" value="MBC2668318.1"/>
    <property type="molecule type" value="Genomic_DNA"/>
</dbReference>
<keyword evidence="3 7" id="KW-1133">Transmembrane helix</keyword>
<keyword evidence="5" id="KW-0443">Lipid metabolism</keyword>
<dbReference type="PANTHER" id="PTHR21624:SF1">
    <property type="entry name" value="ALKYLGLYCEROL MONOOXYGENASE"/>
    <property type="match status" value="1"/>
</dbReference>
<dbReference type="InterPro" id="IPR051689">
    <property type="entry name" value="Sterol_desaturase/TMEM195"/>
</dbReference>
<dbReference type="Proteomes" id="UP000551327">
    <property type="component" value="Unassembled WGS sequence"/>
</dbReference>
<keyword evidence="2 7" id="KW-0812">Transmembrane</keyword>
<dbReference type="Pfam" id="PF04116">
    <property type="entry name" value="FA_hydroxylase"/>
    <property type="match status" value="1"/>
</dbReference>
<accession>A0A7X1FWJ7</accession>
<keyword evidence="10" id="KW-1185">Reference proteome</keyword>